<evidence type="ECO:0000256" key="3">
    <source>
        <dbReference type="ARBA" id="ARBA00022485"/>
    </source>
</evidence>
<dbReference type="HAMAP" id="MF_00569">
    <property type="entry name" value="NadA_type3"/>
    <property type="match status" value="1"/>
</dbReference>
<dbReference type="UniPathway" id="UPA00253">
    <property type="reaction ID" value="UER00327"/>
</dbReference>
<feature type="binding site" evidence="10">
    <location>
        <position position="295"/>
    </location>
    <ligand>
        <name>iminosuccinate</name>
        <dbReference type="ChEBI" id="CHEBI:77875"/>
    </ligand>
</feature>
<evidence type="ECO:0000256" key="4">
    <source>
        <dbReference type="ARBA" id="ARBA00022490"/>
    </source>
</evidence>
<dbReference type="GO" id="GO:0034628">
    <property type="term" value="P:'de novo' NAD+ biosynthetic process from L-aspartate"/>
    <property type="evidence" value="ECO:0007669"/>
    <property type="project" value="TreeGrafter"/>
</dbReference>
<dbReference type="NCBIfam" id="TIGR00550">
    <property type="entry name" value="nadA"/>
    <property type="match status" value="1"/>
</dbReference>
<evidence type="ECO:0000313" key="11">
    <source>
        <dbReference type="EMBL" id="ANV80908.1"/>
    </source>
</evidence>
<keyword evidence="5 10" id="KW-0662">Pyridine nucleotide biosynthesis</keyword>
<dbReference type="Pfam" id="PF02445">
    <property type="entry name" value="NadA"/>
    <property type="match status" value="1"/>
</dbReference>
<accession>A0A1B1TF63</accession>
<name>A0A1B1TF63_9ARCH</name>
<dbReference type="GO" id="GO:0008987">
    <property type="term" value="F:quinolinate synthetase A activity"/>
    <property type="evidence" value="ECO:0007669"/>
    <property type="project" value="UniProtKB-UniRule"/>
</dbReference>
<comment type="similarity">
    <text evidence="10">Belongs to the quinolinate synthase family. Type 3 subfamily.</text>
</comment>
<dbReference type="PANTHER" id="PTHR30573:SF0">
    <property type="entry name" value="QUINOLINATE SYNTHASE, CHLOROPLASTIC"/>
    <property type="match status" value="1"/>
</dbReference>
<evidence type="ECO:0000256" key="8">
    <source>
        <dbReference type="ARBA" id="ARBA00023004"/>
    </source>
</evidence>
<comment type="function">
    <text evidence="10">Catalyzes the condensation of iminoaspartate with dihydroxyacetone phosphate to form quinolinate.</text>
</comment>
<evidence type="ECO:0000256" key="5">
    <source>
        <dbReference type="ARBA" id="ARBA00022642"/>
    </source>
</evidence>
<comment type="cofactor">
    <cofactor evidence="10">
        <name>[4Fe-4S] cluster</name>
        <dbReference type="ChEBI" id="CHEBI:49883"/>
    </cofactor>
    <text evidence="10">Binds 1 [4Fe-4S] cluster per subunit.</text>
</comment>
<feature type="binding site" evidence="10">
    <location>
        <position position="64"/>
    </location>
    <ligand>
        <name>iminosuccinate</name>
        <dbReference type="ChEBI" id="CHEBI:77875"/>
    </ligand>
</feature>
<evidence type="ECO:0000256" key="2">
    <source>
        <dbReference type="ARBA" id="ARBA00012669"/>
    </source>
</evidence>
<proteinExistence type="inferred from homology"/>
<keyword evidence="9 10" id="KW-0411">Iron-sulfur</keyword>
<dbReference type="PANTHER" id="PTHR30573">
    <property type="entry name" value="QUINOLINATE SYNTHETASE A"/>
    <property type="match status" value="1"/>
</dbReference>
<protein>
    <recommendedName>
        <fullName evidence="2 10">Quinolinate synthase</fullName>
        <ecNumber evidence="2 10">2.5.1.72</ecNumber>
    </recommendedName>
</protein>
<keyword evidence="7 10" id="KW-0479">Metal-binding</keyword>
<dbReference type="SUPFAM" id="SSF142754">
    <property type="entry name" value="NadA-like"/>
    <property type="match status" value="1"/>
</dbReference>
<reference evidence="11" key="2">
    <citation type="journal article" date="2015" name="ISME J.">
        <title>A new class of marine Euryarchaeota group II from the Mediterranean deep chlorophyll maximum.</title>
        <authorList>
            <person name="Martin-Cuadrado A.B."/>
            <person name="Garcia-Heredia I."/>
            <person name="Molto A.G."/>
            <person name="Lopez-Ubeda R."/>
            <person name="Kimes N."/>
            <person name="Lopez-Garcia P."/>
            <person name="Moreira D."/>
            <person name="Rodriguez-Valera F."/>
        </authorList>
    </citation>
    <scope>NUCLEOTIDE SEQUENCE</scope>
</reference>
<dbReference type="GO" id="GO:0046872">
    <property type="term" value="F:metal ion binding"/>
    <property type="evidence" value="ECO:0007669"/>
    <property type="project" value="UniProtKB-KW"/>
</dbReference>
<dbReference type="Gene3D" id="3.40.50.10800">
    <property type="entry name" value="NadA-like"/>
    <property type="match status" value="3"/>
</dbReference>
<feature type="binding site" evidence="10">
    <location>
        <position position="342"/>
    </location>
    <ligand>
        <name>[4Fe-4S] cluster</name>
        <dbReference type="ChEBI" id="CHEBI:49883"/>
    </ligand>
</feature>
<feature type="binding site" evidence="10">
    <location>
        <position position="47"/>
    </location>
    <ligand>
        <name>iminosuccinate</name>
        <dbReference type="ChEBI" id="CHEBI:77875"/>
    </ligand>
</feature>
<dbReference type="NCBIfam" id="NF006883">
    <property type="entry name" value="PRK09375.2-4"/>
    <property type="match status" value="1"/>
</dbReference>
<dbReference type="InterPro" id="IPR003473">
    <property type="entry name" value="NadA"/>
</dbReference>
<comment type="subcellular location">
    <subcellularLocation>
        <location evidence="10">Cytoplasm</location>
    </subcellularLocation>
</comment>
<dbReference type="InterPro" id="IPR023515">
    <property type="entry name" value="Quinolinate_synth_A_type3"/>
</dbReference>
<keyword evidence="3 10" id="KW-0004">4Fe-4S</keyword>
<reference evidence="11" key="1">
    <citation type="submission" date="2014-11" db="EMBL/GenBank/DDBJ databases">
        <authorList>
            <person name="Zhu J."/>
            <person name="Qi W."/>
            <person name="Song R."/>
        </authorList>
    </citation>
    <scope>NUCLEOTIDE SEQUENCE</scope>
</reference>
<feature type="binding site" evidence="10">
    <location>
        <position position="110"/>
    </location>
    <ligand>
        <name>[4Fe-4S] cluster</name>
        <dbReference type="ChEBI" id="CHEBI:49883"/>
    </ligand>
</feature>
<dbReference type="AlphaFoldDB" id="A0A1B1TF63"/>
<feature type="binding site" evidence="10">
    <location>
        <position position="180"/>
    </location>
    <ligand>
        <name>iminosuccinate</name>
        <dbReference type="ChEBI" id="CHEBI:77875"/>
    </ligand>
</feature>
<evidence type="ECO:0000256" key="10">
    <source>
        <dbReference type="HAMAP-Rule" id="MF_00569"/>
    </source>
</evidence>
<keyword evidence="8 10" id="KW-0408">Iron</keyword>
<organism evidence="11">
    <name type="scientific">uncultured Poseidoniia archaeon</name>
    <dbReference type="NCBI Taxonomy" id="1697135"/>
    <lineage>
        <taxon>Archaea</taxon>
        <taxon>Methanobacteriati</taxon>
        <taxon>Thermoplasmatota</taxon>
        <taxon>Candidatus Poseidoniia</taxon>
        <taxon>environmental samples</taxon>
    </lineage>
</organism>
<keyword evidence="4 10" id="KW-0963">Cytoplasm</keyword>
<feature type="binding site" evidence="10">
    <location>
        <begin position="159"/>
        <end position="161"/>
    </location>
    <ligand>
        <name>iminosuccinate</name>
        <dbReference type="ChEBI" id="CHEBI:77875"/>
    </ligand>
</feature>
<evidence type="ECO:0000256" key="1">
    <source>
        <dbReference type="ARBA" id="ARBA00005065"/>
    </source>
</evidence>
<feature type="binding site" evidence="10">
    <location>
        <begin position="278"/>
        <end position="280"/>
    </location>
    <ligand>
        <name>iminosuccinate</name>
        <dbReference type="ChEBI" id="CHEBI:77875"/>
    </ligand>
</feature>
<dbReference type="EC" id="2.5.1.72" evidence="2 10"/>
<keyword evidence="6 10" id="KW-0808">Transferase</keyword>
<sequence>MKAMTISLPMCSIDFMDTSLSPEEQMISDRITELKQKLGDDLLILGHHYQRDSIVMHADFLGDSFMLSQKAAESSAKFIIFCGVHFMAESADILTDENQSVILPNLRAGCSMADMANLEDVTKCWNEILENTELKDPINRDNPDMPCPENESYLIPVTYMNSSAALKSFVGEHGGIVCTSSNAQGILNWAFERAGKNGKVLFFPDQHLGRNTGLAMGLTVDQMATWTPGEDLDRHGWQSIDNSKMILWHGFCSVHKRFTVEQIEEFRNENPDGIVIVHPECPRETVDASDTNGSTQFIRNFVQQQKPGSSIAIGTEINMVARLANEHPDKKIECLDDKICPCSTMYMIHPAYLMDVLEKLVDGSVPNQISVPKDIQNGSLLALERMLSIKK</sequence>
<dbReference type="InterPro" id="IPR036094">
    <property type="entry name" value="NadA_sf"/>
</dbReference>
<evidence type="ECO:0000256" key="7">
    <source>
        <dbReference type="ARBA" id="ARBA00022723"/>
    </source>
</evidence>
<evidence type="ECO:0000256" key="9">
    <source>
        <dbReference type="ARBA" id="ARBA00023014"/>
    </source>
</evidence>
<feature type="binding site" evidence="10">
    <location>
        <position position="252"/>
    </location>
    <ligand>
        <name>[4Fe-4S] cluster</name>
        <dbReference type="ChEBI" id="CHEBI:49883"/>
    </ligand>
</feature>
<gene>
    <name evidence="10" type="primary">nadA</name>
</gene>
<comment type="catalytic activity">
    <reaction evidence="10">
        <text>iminosuccinate + dihydroxyacetone phosphate = quinolinate + phosphate + 2 H2O + H(+)</text>
        <dbReference type="Rhea" id="RHEA:25888"/>
        <dbReference type="ChEBI" id="CHEBI:15377"/>
        <dbReference type="ChEBI" id="CHEBI:15378"/>
        <dbReference type="ChEBI" id="CHEBI:29959"/>
        <dbReference type="ChEBI" id="CHEBI:43474"/>
        <dbReference type="ChEBI" id="CHEBI:57642"/>
        <dbReference type="ChEBI" id="CHEBI:77875"/>
        <dbReference type="EC" id="2.5.1.72"/>
    </reaction>
</comment>
<dbReference type="EMBL" id="KP211911">
    <property type="protein sequence ID" value="ANV80908.1"/>
    <property type="molecule type" value="Genomic_DNA"/>
</dbReference>
<dbReference type="GO" id="GO:0051539">
    <property type="term" value="F:4 iron, 4 sulfur cluster binding"/>
    <property type="evidence" value="ECO:0007669"/>
    <property type="project" value="UniProtKB-KW"/>
</dbReference>
<dbReference type="GO" id="GO:0005829">
    <property type="term" value="C:cytosol"/>
    <property type="evidence" value="ECO:0007669"/>
    <property type="project" value="TreeGrafter"/>
</dbReference>
<evidence type="ECO:0000256" key="6">
    <source>
        <dbReference type="ARBA" id="ARBA00022679"/>
    </source>
</evidence>
<comment type="pathway">
    <text evidence="1 10">Cofactor biosynthesis; NAD(+) biosynthesis; quinolinate from iminoaspartate: step 1/1.</text>
</comment>